<keyword evidence="2" id="KW-1185">Reference proteome</keyword>
<dbReference type="PANTHER" id="PTHR47027">
    <property type="entry name" value="REVERSE TRANSCRIPTASE DOMAIN-CONTAINING PROTEIN"/>
    <property type="match status" value="1"/>
</dbReference>
<protein>
    <submittedName>
        <fullName evidence="1">Craniofacial development protein 2</fullName>
    </submittedName>
</protein>
<name>A0AAV3ZNN5_9GAST</name>
<sequence length="107" mass="12250">MESENKGIQLNAKKIECMVISKQPDMHLGNILCKGKRIKQVCTFQNLGYTITPDSRCDTEIQKRIALSKDTFTKVKSIFTNRNIRLSTKINTMKSYIWSILLCGCKC</sequence>
<evidence type="ECO:0000313" key="1">
    <source>
        <dbReference type="EMBL" id="GFN95483.1"/>
    </source>
</evidence>
<proteinExistence type="predicted"/>
<accession>A0AAV3ZNN5</accession>
<dbReference type="AlphaFoldDB" id="A0AAV3ZNN5"/>
<reference evidence="1 2" key="1">
    <citation type="journal article" date="2021" name="Elife">
        <title>Chloroplast acquisition without the gene transfer in kleptoplastic sea slugs, Plakobranchus ocellatus.</title>
        <authorList>
            <person name="Maeda T."/>
            <person name="Takahashi S."/>
            <person name="Yoshida T."/>
            <person name="Shimamura S."/>
            <person name="Takaki Y."/>
            <person name="Nagai Y."/>
            <person name="Toyoda A."/>
            <person name="Suzuki Y."/>
            <person name="Arimoto A."/>
            <person name="Ishii H."/>
            <person name="Satoh N."/>
            <person name="Nishiyama T."/>
            <person name="Hasebe M."/>
            <person name="Maruyama T."/>
            <person name="Minagawa J."/>
            <person name="Obokata J."/>
            <person name="Shigenobu S."/>
        </authorList>
    </citation>
    <scope>NUCLEOTIDE SEQUENCE [LARGE SCALE GENOMIC DNA]</scope>
</reference>
<evidence type="ECO:0000313" key="2">
    <source>
        <dbReference type="Proteomes" id="UP000735302"/>
    </source>
</evidence>
<comment type="caution">
    <text evidence="1">The sequence shown here is derived from an EMBL/GenBank/DDBJ whole genome shotgun (WGS) entry which is preliminary data.</text>
</comment>
<dbReference type="PANTHER" id="PTHR47027:SF20">
    <property type="entry name" value="REVERSE TRANSCRIPTASE-LIKE PROTEIN WITH RNA-DIRECTED DNA POLYMERASE DOMAIN"/>
    <property type="match status" value="1"/>
</dbReference>
<organism evidence="1 2">
    <name type="scientific">Plakobranchus ocellatus</name>
    <dbReference type="NCBI Taxonomy" id="259542"/>
    <lineage>
        <taxon>Eukaryota</taxon>
        <taxon>Metazoa</taxon>
        <taxon>Spiralia</taxon>
        <taxon>Lophotrochozoa</taxon>
        <taxon>Mollusca</taxon>
        <taxon>Gastropoda</taxon>
        <taxon>Heterobranchia</taxon>
        <taxon>Euthyneura</taxon>
        <taxon>Panpulmonata</taxon>
        <taxon>Sacoglossa</taxon>
        <taxon>Placobranchoidea</taxon>
        <taxon>Plakobranchidae</taxon>
        <taxon>Plakobranchus</taxon>
    </lineage>
</organism>
<dbReference type="EMBL" id="BLXT01002514">
    <property type="protein sequence ID" value="GFN95483.1"/>
    <property type="molecule type" value="Genomic_DNA"/>
</dbReference>
<dbReference type="Proteomes" id="UP000735302">
    <property type="component" value="Unassembled WGS sequence"/>
</dbReference>
<gene>
    <name evidence="1" type="ORF">PoB_002198900</name>
</gene>